<comment type="similarity">
    <text evidence="1">Belongs to the BLOC1S1 family.</text>
</comment>
<evidence type="ECO:0000313" key="5">
    <source>
        <dbReference type="Proteomes" id="UP000887226"/>
    </source>
</evidence>
<protein>
    <recommendedName>
        <fullName evidence="2">Biogenesis of lysosome-related organelles complex 1 subunit 1</fullName>
    </recommendedName>
</protein>
<sequence length="220" mass="23131">MSASASAFASASASAHASSSTNAFSPSPSYPPPAASSSSSSNSRLPQHTPSTASQNAPSSTHPSTLPHSPETLRQIAEARTALEASMTNIGSSLSANLSSRAQNLHANNAQLDKQMRDVSSATTALQKSNDKLGKMAGEGEKKMKELGNVQNWAEMLERDFLVLEATLRLAREGSEDSWSGSESGSSWSGSEDGERDVESLEGDRRREGIGKGFGVDDEE</sequence>
<feature type="compositionally biased region" description="Polar residues" evidence="3">
    <location>
        <begin position="44"/>
        <end position="57"/>
    </location>
</feature>
<dbReference type="PANTHER" id="PTHR13073:SF0">
    <property type="entry name" value="BIOGENESIS OF LYSOSOME-RELATED ORGANELLES COMPLEX 1 SUBUNIT 1"/>
    <property type="match status" value="1"/>
</dbReference>
<gene>
    <name evidence="4" type="ORF">BJ878DRAFT_446460</name>
</gene>
<organism evidence="4 5">
    <name type="scientific">Calycina marina</name>
    <dbReference type="NCBI Taxonomy" id="1763456"/>
    <lineage>
        <taxon>Eukaryota</taxon>
        <taxon>Fungi</taxon>
        <taxon>Dikarya</taxon>
        <taxon>Ascomycota</taxon>
        <taxon>Pezizomycotina</taxon>
        <taxon>Leotiomycetes</taxon>
        <taxon>Helotiales</taxon>
        <taxon>Pezizellaceae</taxon>
        <taxon>Calycina</taxon>
    </lineage>
</organism>
<feature type="compositionally biased region" description="Low complexity" evidence="3">
    <location>
        <begin position="58"/>
        <end position="70"/>
    </location>
</feature>
<dbReference type="EMBL" id="MU254136">
    <property type="protein sequence ID" value="KAG9241936.1"/>
    <property type="molecule type" value="Genomic_DNA"/>
</dbReference>
<keyword evidence="5" id="KW-1185">Reference proteome</keyword>
<feature type="compositionally biased region" description="Basic and acidic residues" evidence="3">
    <location>
        <begin position="197"/>
        <end position="210"/>
    </location>
</feature>
<feature type="non-terminal residue" evidence="4">
    <location>
        <position position="220"/>
    </location>
</feature>
<evidence type="ECO:0000313" key="4">
    <source>
        <dbReference type="EMBL" id="KAG9241936.1"/>
    </source>
</evidence>
<proteinExistence type="inferred from homology"/>
<feature type="compositionally biased region" description="Low complexity" evidence="3">
    <location>
        <begin position="177"/>
        <end position="191"/>
    </location>
</feature>
<evidence type="ECO:0000256" key="3">
    <source>
        <dbReference type="SAM" id="MobiDB-lite"/>
    </source>
</evidence>
<evidence type="ECO:0000256" key="2">
    <source>
        <dbReference type="ARBA" id="ARBA00019577"/>
    </source>
</evidence>
<evidence type="ECO:0000256" key="1">
    <source>
        <dbReference type="ARBA" id="ARBA00007133"/>
    </source>
</evidence>
<dbReference type="OrthoDB" id="20018at2759"/>
<accession>A0A9P8CE45</accession>
<feature type="compositionally biased region" description="Low complexity" evidence="3">
    <location>
        <begin position="1"/>
        <end position="27"/>
    </location>
</feature>
<dbReference type="Pfam" id="PF06320">
    <property type="entry name" value="GCN5L1"/>
    <property type="match status" value="1"/>
</dbReference>
<name>A0A9P8CE45_9HELO</name>
<dbReference type="AlphaFoldDB" id="A0A9P8CE45"/>
<feature type="region of interest" description="Disordered" evidence="3">
    <location>
        <begin position="1"/>
        <end position="74"/>
    </location>
</feature>
<comment type="caution">
    <text evidence="4">The sequence shown here is derived from an EMBL/GenBank/DDBJ whole genome shotgun (WGS) entry which is preliminary data.</text>
</comment>
<dbReference type="GO" id="GO:0031083">
    <property type="term" value="C:BLOC-1 complex"/>
    <property type="evidence" value="ECO:0007669"/>
    <property type="project" value="InterPro"/>
</dbReference>
<dbReference type="GO" id="GO:0016197">
    <property type="term" value="P:endosomal transport"/>
    <property type="evidence" value="ECO:0007669"/>
    <property type="project" value="TreeGrafter"/>
</dbReference>
<reference evidence="4" key="1">
    <citation type="journal article" date="2021" name="IMA Fungus">
        <title>Genomic characterization of three marine fungi, including Emericellopsis atlantica sp. nov. with signatures of a generalist lifestyle and marine biomass degradation.</title>
        <authorList>
            <person name="Hagestad O.C."/>
            <person name="Hou L."/>
            <person name="Andersen J.H."/>
            <person name="Hansen E.H."/>
            <person name="Altermark B."/>
            <person name="Li C."/>
            <person name="Kuhnert E."/>
            <person name="Cox R.J."/>
            <person name="Crous P.W."/>
            <person name="Spatafora J.W."/>
            <person name="Lail K."/>
            <person name="Amirebrahimi M."/>
            <person name="Lipzen A."/>
            <person name="Pangilinan J."/>
            <person name="Andreopoulos W."/>
            <person name="Hayes R.D."/>
            <person name="Ng V."/>
            <person name="Grigoriev I.V."/>
            <person name="Jackson S.A."/>
            <person name="Sutton T.D.S."/>
            <person name="Dobson A.D.W."/>
            <person name="Rama T."/>
        </authorList>
    </citation>
    <scope>NUCLEOTIDE SEQUENCE</scope>
    <source>
        <strain evidence="4">TRa3180A</strain>
    </source>
</reference>
<dbReference type="PANTHER" id="PTHR13073">
    <property type="entry name" value="BLOC-1 COMPLEX SUBUNIT 1"/>
    <property type="match status" value="1"/>
</dbReference>
<dbReference type="Proteomes" id="UP000887226">
    <property type="component" value="Unassembled WGS sequence"/>
</dbReference>
<feature type="region of interest" description="Disordered" evidence="3">
    <location>
        <begin position="105"/>
        <end position="125"/>
    </location>
</feature>
<feature type="region of interest" description="Disordered" evidence="3">
    <location>
        <begin position="172"/>
        <end position="220"/>
    </location>
</feature>
<dbReference type="InterPro" id="IPR009395">
    <property type="entry name" value="BLOC1S1"/>
</dbReference>